<dbReference type="PROSITE" id="PS51187">
    <property type="entry name" value="AUTOINDUCER_SYNTH_2"/>
    <property type="match status" value="1"/>
</dbReference>
<dbReference type="Proteomes" id="UP000520592">
    <property type="component" value="Unassembled WGS sequence"/>
</dbReference>
<evidence type="ECO:0000256" key="4">
    <source>
        <dbReference type="ARBA" id="ARBA00022679"/>
    </source>
</evidence>
<sequence>MDTYQIDRLLFIRTEYINKHLSEVTSVNIAIDTRSNFDSARLQKMHVLRAKIFRDRKDWDVSVIGGMEIDGYDALNPYYMILQDKDPDKPVLGCWRLLPTTGPNMLADTFPELLAGSPVPCAEDTWELSRFAICPQNGRSYAFSDQSLIAIRAVVYFGVERGLKRFVTVTTVGVEKLLIRLGLDIRRLGPAQVIGVERAVALSIALSQKTLEALSTKEAESTLSN</sequence>
<dbReference type="InterPro" id="IPR001690">
    <property type="entry name" value="Autoind_synthase"/>
</dbReference>
<keyword evidence="5 9" id="KW-0949">S-adenosyl-L-methionine</keyword>
<dbReference type="GO" id="GO:0009372">
    <property type="term" value="P:quorum sensing"/>
    <property type="evidence" value="ECO:0007669"/>
    <property type="project" value="UniProtKB-UniRule"/>
</dbReference>
<gene>
    <name evidence="10" type="ORF">HX876_11365</name>
</gene>
<comment type="similarity">
    <text evidence="8 9">Belongs to the autoinducer synthase family.</text>
</comment>
<dbReference type="GO" id="GO:0007165">
    <property type="term" value="P:signal transduction"/>
    <property type="evidence" value="ECO:0007669"/>
    <property type="project" value="TreeGrafter"/>
</dbReference>
<dbReference type="PROSITE" id="PS00949">
    <property type="entry name" value="AUTOINDUCER_SYNTH_1"/>
    <property type="match status" value="1"/>
</dbReference>
<dbReference type="InterPro" id="IPR018311">
    <property type="entry name" value="Autoind_synth_CS"/>
</dbReference>
<dbReference type="PANTHER" id="PTHR39322">
    <property type="entry name" value="ACYL-HOMOSERINE-LACTONE SYNTHASE"/>
    <property type="match status" value="1"/>
</dbReference>
<evidence type="ECO:0000256" key="6">
    <source>
        <dbReference type="ARBA" id="ARBA00022929"/>
    </source>
</evidence>
<evidence type="ECO:0000256" key="8">
    <source>
        <dbReference type="PROSITE-ProRule" id="PRU00533"/>
    </source>
</evidence>
<comment type="catalytic activity">
    <reaction evidence="7 9">
        <text>a fatty acyl-[ACP] + S-adenosyl-L-methionine = an N-acyl-L-homoserine lactone + S-methyl-5'-thioadenosine + holo-[ACP] + H(+)</text>
        <dbReference type="Rhea" id="RHEA:10096"/>
        <dbReference type="Rhea" id="RHEA-COMP:9685"/>
        <dbReference type="Rhea" id="RHEA-COMP:14125"/>
        <dbReference type="ChEBI" id="CHEBI:15378"/>
        <dbReference type="ChEBI" id="CHEBI:17509"/>
        <dbReference type="ChEBI" id="CHEBI:55474"/>
        <dbReference type="ChEBI" id="CHEBI:59789"/>
        <dbReference type="ChEBI" id="CHEBI:64479"/>
        <dbReference type="ChEBI" id="CHEBI:138651"/>
        <dbReference type="EC" id="2.3.1.184"/>
    </reaction>
</comment>
<evidence type="ECO:0000313" key="10">
    <source>
        <dbReference type="EMBL" id="NWC32991.1"/>
    </source>
</evidence>
<keyword evidence="4 9" id="KW-0808">Transferase</keyword>
<dbReference type="Pfam" id="PF00765">
    <property type="entry name" value="Autoind_synth"/>
    <property type="match status" value="1"/>
</dbReference>
<comment type="caution">
    <text evidence="10">The sequence shown here is derived from an EMBL/GenBank/DDBJ whole genome shotgun (WGS) entry which is preliminary data.</text>
</comment>
<proteinExistence type="inferred from homology"/>
<accession>A0A7Y8CJG1</accession>
<evidence type="ECO:0000256" key="3">
    <source>
        <dbReference type="ARBA" id="ARBA00022654"/>
    </source>
</evidence>
<evidence type="ECO:0000256" key="7">
    <source>
        <dbReference type="ARBA" id="ARBA00048576"/>
    </source>
</evidence>
<dbReference type="AlphaFoldDB" id="A0A7Y8CJG1"/>
<evidence type="ECO:0000256" key="5">
    <source>
        <dbReference type="ARBA" id="ARBA00022691"/>
    </source>
</evidence>
<dbReference type="EC" id="2.3.1.184" evidence="1 9"/>
<dbReference type="SUPFAM" id="SSF55729">
    <property type="entry name" value="Acyl-CoA N-acyltransferases (Nat)"/>
    <property type="match status" value="1"/>
</dbReference>
<dbReference type="RefSeq" id="WP_177063296.1">
    <property type="nucleotide sequence ID" value="NZ_JACAPB010000023.1"/>
</dbReference>
<evidence type="ECO:0000256" key="9">
    <source>
        <dbReference type="RuleBase" id="RU361135"/>
    </source>
</evidence>
<reference evidence="10 11" key="1">
    <citation type="submission" date="2020-04" db="EMBL/GenBank/DDBJ databases">
        <title>Molecular characterization of pseudomonads from Agaricus bisporus reveal novel blotch 2 pathogens in Western Europe.</title>
        <authorList>
            <person name="Taparia T."/>
            <person name="Krijger M."/>
            <person name="Haynes E."/>
            <person name="Elpinstone J.G."/>
            <person name="Noble R."/>
            <person name="Van Der Wolf J."/>
        </authorList>
    </citation>
    <scope>NUCLEOTIDE SEQUENCE [LARGE SCALE GENOMIC DNA]</scope>
    <source>
        <strain evidence="10 11">IPO3737</strain>
    </source>
</reference>
<name>A0A7Y8CJG1_9PSED</name>
<evidence type="ECO:0000256" key="2">
    <source>
        <dbReference type="ARBA" id="ARBA00018768"/>
    </source>
</evidence>
<dbReference type="InterPro" id="IPR016181">
    <property type="entry name" value="Acyl_CoA_acyltransferase"/>
</dbReference>
<evidence type="ECO:0000313" key="11">
    <source>
        <dbReference type="Proteomes" id="UP000520592"/>
    </source>
</evidence>
<dbReference type="EMBL" id="JACAQD010000012">
    <property type="protein sequence ID" value="NWC32991.1"/>
    <property type="molecule type" value="Genomic_DNA"/>
</dbReference>
<dbReference type="GO" id="GO:0061579">
    <property type="term" value="F:N-acyl homoserine lactone synthase activity"/>
    <property type="evidence" value="ECO:0007669"/>
    <property type="project" value="UniProtKB-UniRule"/>
</dbReference>
<keyword evidence="3 8" id="KW-0673">Quorum sensing</keyword>
<organism evidence="10 11">
    <name type="scientific">Pseudomonas gingeri</name>
    <dbReference type="NCBI Taxonomy" id="117681"/>
    <lineage>
        <taxon>Bacteria</taxon>
        <taxon>Pseudomonadati</taxon>
        <taxon>Pseudomonadota</taxon>
        <taxon>Gammaproteobacteria</taxon>
        <taxon>Pseudomonadales</taxon>
        <taxon>Pseudomonadaceae</taxon>
        <taxon>Pseudomonas</taxon>
    </lineage>
</organism>
<dbReference type="PANTHER" id="PTHR39322:SF1">
    <property type="entry name" value="ISOVALERYL-HOMOSERINE LACTONE SYNTHASE"/>
    <property type="match status" value="1"/>
</dbReference>
<dbReference type="Gene3D" id="3.40.630.30">
    <property type="match status" value="1"/>
</dbReference>
<dbReference type="PRINTS" id="PR01549">
    <property type="entry name" value="AUTOINDCRSYN"/>
</dbReference>
<protein>
    <recommendedName>
        <fullName evidence="2 9">Acyl-homoserine-lactone synthase</fullName>
        <ecNumber evidence="1 9">2.3.1.184</ecNumber>
    </recommendedName>
    <alternativeName>
        <fullName evidence="9">Autoinducer synthesis protein</fullName>
    </alternativeName>
</protein>
<evidence type="ECO:0000256" key="1">
    <source>
        <dbReference type="ARBA" id="ARBA00012340"/>
    </source>
</evidence>
<keyword evidence="6 8" id="KW-0071">Autoinducer synthesis</keyword>